<reference evidence="2" key="1">
    <citation type="journal article" date="2022" name="Int. J. Mol. Sci.">
        <title>Draft Genome of Tanacetum Coccineum: Genomic Comparison of Closely Related Tanacetum-Family Plants.</title>
        <authorList>
            <person name="Yamashiro T."/>
            <person name="Shiraishi A."/>
            <person name="Nakayama K."/>
            <person name="Satake H."/>
        </authorList>
    </citation>
    <scope>NUCLEOTIDE SEQUENCE</scope>
</reference>
<feature type="compositionally biased region" description="Low complexity" evidence="1">
    <location>
        <begin position="14"/>
        <end position="27"/>
    </location>
</feature>
<dbReference type="Proteomes" id="UP001151760">
    <property type="component" value="Unassembled WGS sequence"/>
</dbReference>
<proteinExistence type="predicted"/>
<dbReference type="EMBL" id="BQNB010018839">
    <property type="protein sequence ID" value="GJT78843.1"/>
    <property type="molecule type" value="Genomic_DNA"/>
</dbReference>
<feature type="region of interest" description="Disordered" evidence="1">
    <location>
        <begin position="185"/>
        <end position="206"/>
    </location>
</feature>
<feature type="region of interest" description="Disordered" evidence="1">
    <location>
        <begin position="1"/>
        <end position="38"/>
    </location>
</feature>
<dbReference type="PANTHER" id="PTHR45023:SF4">
    <property type="entry name" value="GLYCINE-RICH PROTEIN-RELATED"/>
    <property type="match status" value="1"/>
</dbReference>
<protein>
    <recommendedName>
        <fullName evidence="4">Myb-like domain-containing protein</fullName>
    </recommendedName>
</protein>
<reference evidence="2" key="2">
    <citation type="submission" date="2022-01" db="EMBL/GenBank/DDBJ databases">
        <authorList>
            <person name="Yamashiro T."/>
            <person name="Shiraishi A."/>
            <person name="Satake H."/>
            <person name="Nakayama K."/>
        </authorList>
    </citation>
    <scope>NUCLEOTIDE SEQUENCE</scope>
</reference>
<accession>A0ABQ5GTI7</accession>
<evidence type="ECO:0008006" key="4">
    <source>
        <dbReference type="Google" id="ProtNLM"/>
    </source>
</evidence>
<feature type="compositionally biased region" description="Basic residues" evidence="1">
    <location>
        <begin position="186"/>
        <end position="195"/>
    </location>
</feature>
<gene>
    <name evidence="2" type="ORF">Tco_1045568</name>
</gene>
<sequence>MYGHYEYGSQHTVGGSSSEPNPFGSSSQPNFLDSFREEQSPIEEMEEIHVPVTQKKRTRRRQTVEEKHIWKARIIVKGNARKERGFWVDILKYMHETCPITKRQTYNMVNRKWKTVRPKVASFCGVYANTILTYTSGAGDADYLQRAMTDYGVEYRVPFTLLHCWEVLKDCDKLNSREVPLFMQERKKKKNKRYKSSGSSSTKQRG</sequence>
<evidence type="ECO:0000313" key="2">
    <source>
        <dbReference type="EMBL" id="GJT78843.1"/>
    </source>
</evidence>
<evidence type="ECO:0000256" key="1">
    <source>
        <dbReference type="SAM" id="MobiDB-lite"/>
    </source>
</evidence>
<evidence type="ECO:0000313" key="3">
    <source>
        <dbReference type="Proteomes" id="UP001151760"/>
    </source>
</evidence>
<comment type="caution">
    <text evidence="2">The sequence shown here is derived from an EMBL/GenBank/DDBJ whole genome shotgun (WGS) entry which is preliminary data.</text>
</comment>
<organism evidence="2 3">
    <name type="scientific">Tanacetum coccineum</name>
    <dbReference type="NCBI Taxonomy" id="301880"/>
    <lineage>
        <taxon>Eukaryota</taxon>
        <taxon>Viridiplantae</taxon>
        <taxon>Streptophyta</taxon>
        <taxon>Embryophyta</taxon>
        <taxon>Tracheophyta</taxon>
        <taxon>Spermatophyta</taxon>
        <taxon>Magnoliopsida</taxon>
        <taxon>eudicotyledons</taxon>
        <taxon>Gunneridae</taxon>
        <taxon>Pentapetalae</taxon>
        <taxon>asterids</taxon>
        <taxon>campanulids</taxon>
        <taxon>Asterales</taxon>
        <taxon>Asteraceae</taxon>
        <taxon>Asteroideae</taxon>
        <taxon>Anthemideae</taxon>
        <taxon>Anthemidinae</taxon>
        <taxon>Tanacetum</taxon>
    </lineage>
</organism>
<name>A0ABQ5GTI7_9ASTR</name>
<feature type="compositionally biased region" description="Low complexity" evidence="1">
    <location>
        <begin position="196"/>
        <end position="206"/>
    </location>
</feature>
<keyword evidence="3" id="KW-1185">Reference proteome</keyword>
<dbReference type="PANTHER" id="PTHR45023">
    <property type="match status" value="1"/>
</dbReference>